<keyword evidence="1" id="KW-0808">Transferase</keyword>
<dbReference type="InterPro" id="IPR016181">
    <property type="entry name" value="Acyl_CoA_acyltransferase"/>
</dbReference>
<sequence length="201" mass="22549">MLQSPNTCWTGPAMLQQEIRTPRDSITFANAMATRIQLATSDEIPAIVNFVMAARADMFPMLDSALHAEQAKRLLASFQETYLNRSDGAFFTARNSEGRLIATIGYVAYDGRFPHLDVGRDRVAEVVRLFVEPAYRRDGLASKLVAALEQKARQAGIARLYLHTHPFLPGAVRFWERQGFVLLGVDEDPVWNTTHLARSLE</sequence>
<dbReference type="GO" id="GO:0016747">
    <property type="term" value="F:acyltransferase activity, transferring groups other than amino-acyl groups"/>
    <property type="evidence" value="ECO:0007669"/>
    <property type="project" value="InterPro"/>
</dbReference>
<reference evidence="4" key="1">
    <citation type="journal article" date="2021" name="Nat. Commun.">
        <title>Genetic determinants of endophytism in the Arabidopsis root mycobiome.</title>
        <authorList>
            <person name="Mesny F."/>
            <person name="Miyauchi S."/>
            <person name="Thiergart T."/>
            <person name="Pickel B."/>
            <person name="Atanasova L."/>
            <person name="Karlsson M."/>
            <person name="Huettel B."/>
            <person name="Barry K.W."/>
            <person name="Haridas S."/>
            <person name="Chen C."/>
            <person name="Bauer D."/>
            <person name="Andreopoulos W."/>
            <person name="Pangilinan J."/>
            <person name="LaButti K."/>
            <person name="Riley R."/>
            <person name="Lipzen A."/>
            <person name="Clum A."/>
            <person name="Drula E."/>
            <person name="Henrissat B."/>
            <person name="Kohler A."/>
            <person name="Grigoriev I.V."/>
            <person name="Martin F.M."/>
            <person name="Hacquard S."/>
        </authorList>
    </citation>
    <scope>NUCLEOTIDE SEQUENCE</scope>
    <source>
        <strain evidence="4">MPI-CAGE-AT-0147</strain>
    </source>
</reference>
<name>A0A9P9FGE9_9HYPO</name>
<evidence type="ECO:0000313" key="4">
    <source>
        <dbReference type="EMBL" id="KAH7161326.1"/>
    </source>
</evidence>
<evidence type="ECO:0000256" key="1">
    <source>
        <dbReference type="ARBA" id="ARBA00022679"/>
    </source>
</evidence>
<dbReference type="PROSITE" id="PS51186">
    <property type="entry name" value="GNAT"/>
    <property type="match status" value="1"/>
</dbReference>
<accession>A0A9P9FGE9</accession>
<dbReference type="SUPFAM" id="SSF55729">
    <property type="entry name" value="Acyl-CoA N-acyltransferases (Nat)"/>
    <property type="match status" value="1"/>
</dbReference>
<dbReference type="Pfam" id="PF00583">
    <property type="entry name" value="Acetyltransf_1"/>
    <property type="match status" value="1"/>
</dbReference>
<evidence type="ECO:0000256" key="2">
    <source>
        <dbReference type="ARBA" id="ARBA00023315"/>
    </source>
</evidence>
<comment type="caution">
    <text evidence="4">The sequence shown here is derived from an EMBL/GenBank/DDBJ whole genome shotgun (WGS) entry which is preliminary data.</text>
</comment>
<dbReference type="CDD" id="cd04301">
    <property type="entry name" value="NAT_SF"/>
    <property type="match status" value="1"/>
</dbReference>
<feature type="domain" description="N-acetyltransferase" evidence="3">
    <location>
        <begin position="48"/>
        <end position="201"/>
    </location>
</feature>
<organism evidence="4 5">
    <name type="scientific">Dactylonectria macrodidyma</name>
    <dbReference type="NCBI Taxonomy" id="307937"/>
    <lineage>
        <taxon>Eukaryota</taxon>
        <taxon>Fungi</taxon>
        <taxon>Dikarya</taxon>
        <taxon>Ascomycota</taxon>
        <taxon>Pezizomycotina</taxon>
        <taxon>Sordariomycetes</taxon>
        <taxon>Hypocreomycetidae</taxon>
        <taxon>Hypocreales</taxon>
        <taxon>Nectriaceae</taxon>
        <taxon>Dactylonectria</taxon>
    </lineage>
</organism>
<dbReference type="EMBL" id="JAGMUV010000004">
    <property type="protein sequence ID" value="KAH7161326.1"/>
    <property type="molecule type" value="Genomic_DNA"/>
</dbReference>
<dbReference type="InterPro" id="IPR000182">
    <property type="entry name" value="GNAT_dom"/>
</dbReference>
<evidence type="ECO:0000313" key="5">
    <source>
        <dbReference type="Proteomes" id="UP000738349"/>
    </source>
</evidence>
<dbReference type="PANTHER" id="PTHR43877:SF2">
    <property type="entry name" value="AMINOALKYLPHOSPHONATE N-ACETYLTRANSFERASE-RELATED"/>
    <property type="match status" value="1"/>
</dbReference>
<proteinExistence type="predicted"/>
<dbReference type="AlphaFoldDB" id="A0A9P9FGE9"/>
<keyword evidence="2" id="KW-0012">Acyltransferase</keyword>
<dbReference type="PANTHER" id="PTHR43877">
    <property type="entry name" value="AMINOALKYLPHOSPHONATE N-ACETYLTRANSFERASE-RELATED-RELATED"/>
    <property type="match status" value="1"/>
</dbReference>
<gene>
    <name evidence="4" type="ORF">EDB81DRAFT_784454</name>
</gene>
<evidence type="ECO:0000259" key="3">
    <source>
        <dbReference type="PROSITE" id="PS51186"/>
    </source>
</evidence>
<protein>
    <submittedName>
        <fullName evidence="4">Acyl-CoA N-acyltransferase</fullName>
    </submittedName>
</protein>
<dbReference type="OrthoDB" id="41532at2759"/>
<dbReference type="InterPro" id="IPR050832">
    <property type="entry name" value="Bact_Acetyltransf"/>
</dbReference>
<dbReference type="Proteomes" id="UP000738349">
    <property type="component" value="Unassembled WGS sequence"/>
</dbReference>
<keyword evidence="5" id="KW-1185">Reference proteome</keyword>
<dbReference type="Gene3D" id="3.40.630.30">
    <property type="match status" value="1"/>
</dbReference>